<feature type="region of interest" description="Disordered" evidence="6">
    <location>
        <begin position="1"/>
        <end position="21"/>
    </location>
</feature>
<keyword evidence="4" id="KW-0804">Transcription</keyword>
<dbReference type="PANTHER" id="PTHR43214:SF24">
    <property type="entry name" value="TRANSCRIPTIONAL REGULATORY PROTEIN NARL-RELATED"/>
    <property type="match status" value="1"/>
</dbReference>
<protein>
    <submittedName>
        <fullName evidence="9">DNA-binding response regulator</fullName>
    </submittedName>
</protein>
<dbReference type="CDD" id="cd17535">
    <property type="entry name" value="REC_NarL-like"/>
    <property type="match status" value="1"/>
</dbReference>
<dbReference type="PANTHER" id="PTHR43214">
    <property type="entry name" value="TWO-COMPONENT RESPONSE REGULATOR"/>
    <property type="match status" value="1"/>
</dbReference>
<dbReference type="AlphaFoldDB" id="A0A2S5J1C0"/>
<dbReference type="GO" id="GO:0003677">
    <property type="term" value="F:DNA binding"/>
    <property type="evidence" value="ECO:0007669"/>
    <property type="project" value="UniProtKB-KW"/>
</dbReference>
<dbReference type="SUPFAM" id="SSF52172">
    <property type="entry name" value="CheY-like"/>
    <property type="match status" value="1"/>
</dbReference>
<dbReference type="InterPro" id="IPR039420">
    <property type="entry name" value="WalR-like"/>
</dbReference>
<dbReference type="PRINTS" id="PR00038">
    <property type="entry name" value="HTHLUXR"/>
</dbReference>
<comment type="caution">
    <text evidence="9">The sequence shown here is derived from an EMBL/GenBank/DDBJ whole genome shotgun (WGS) entry which is preliminary data.</text>
</comment>
<feature type="domain" description="HTH luxR-type" evidence="7">
    <location>
        <begin position="192"/>
        <end position="257"/>
    </location>
</feature>
<dbReference type="SMART" id="SM00448">
    <property type="entry name" value="REC"/>
    <property type="match status" value="1"/>
</dbReference>
<evidence type="ECO:0000256" key="2">
    <source>
        <dbReference type="ARBA" id="ARBA00023015"/>
    </source>
</evidence>
<dbReference type="CDD" id="cd06170">
    <property type="entry name" value="LuxR_C_like"/>
    <property type="match status" value="1"/>
</dbReference>
<evidence type="ECO:0000259" key="8">
    <source>
        <dbReference type="PROSITE" id="PS50110"/>
    </source>
</evidence>
<dbReference type="InterPro" id="IPR058245">
    <property type="entry name" value="NreC/VraR/RcsB-like_REC"/>
</dbReference>
<dbReference type="PROSITE" id="PS50110">
    <property type="entry name" value="RESPONSE_REGULATORY"/>
    <property type="match status" value="1"/>
</dbReference>
<keyword evidence="2" id="KW-0805">Transcription regulation</keyword>
<dbReference type="PROSITE" id="PS50043">
    <property type="entry name" value="HTH_LUXR_2"/>
    <property type="match status" value="1"/>
</dbReference>
<name>A0A2S5J1C0_9MICC</name>
<reference evidence="9 10" key="1">
    <citation type="journal article" date="2014" name="Int. J. Syst. Evol. Microbiol.">
        <title>Arthrobacter pityocampae sp. nov., isolated from Thaumetopoea pityocampa (Lep., Thaumetopoeidae).</title>
        <authorList>
            <person name="Ince I.A."/>
            <person name="Demirbag Z."/>
            <person name="Kati H."/>
        </authorList>
    </citation>
    <scope>NUCLEOTIDE SEQUENCE [LARGE SCALE GENOMIC DNA]</scope>
    <source>
        <strain evidence="9 10">Tp2</strain>
    </source>
</reference>
<keyword evidence="3 9" id="KW-0238">DNA-binding</keyword>
<evidence type="ECO:0000256" key="3">
    <source>
        <dbReference type="ARBA" id="ARBA00023125"/>
    </source>
</evidence>
<evidence type="ECO:0000256" key="4">
    <source>
        <dbReference type="ARBA" id="ARBA00023163"/>
    </source>
</evidence>
<evidence type="ECO:0000256" key="1">
    <source>
        <dbReference type="ARBA" id="ARBA00022553"/>
    </source>
</evidence>
<evidence type="ECO:0000256" key="5">
    <source>
        <dbReference type="PROSITE-ProRule" id="PRU00169"/>
    </source>
</evidence>
<organism evidence="9 10">
    <name type="scientific">Arthrobacter pityocampae</name>
    <dbReference type="NCBI Taxonomy" id="547334"/>
    <lineage>
        <taxon>Bacteria</taxon>
        <taxon>Bacillati</taxon>
        <taxon>Actinomycetota</taxon>
        <taxon>Actinomycetes</taxon>
        <taxon>Micrococcales</taxon>
        <taxon>Micrococcaceae</taxon>
        <taxon>Arthrobacter</taxon>
    </lineage>
</organism>
<dbReference type="GO" id="GO:0000160">
    <property type="term" value="P:phosphorelay signal transduction system"/>
    <property type="evidence" value="ECO:0007669"/>
    <property type="project" value="InterPro"/>
</dbReference>
<dbReference type="Pfam" id="PF00072">
    <property type="entry name" value="Response_reg"/>
    <property type="match status" value="1"/>
</dbReference>
<dbReference type="Proteomes" id="UP000239297">
    <property type="component" value="Unassembled WGS sequence"/>
</dbReference>
<evidence type="ECO:0000313" key="9">
    <source>
        <dbReference type="EMBL" id="PPB50604.1"/>
    </source>
</evidence>
<dbReference type="InterPro" id="IPR011006">
    <property type="entry name" value="CheY-like_superfamily"/>
</dbReference>
<keyword evidence="10" id="KW-1185">Reference proteome</keyword>
<dbReference type="SUPFAM" id="SSF46894">
    <property type="entry name" value="C-terminal effector domain of the bipartite response regulators"/>
    <property type="match status" value="1"/>
</dbReference>
<dbReference type="InterPro" id="IPR016032">
    <property type="entry name" value="Sig_transdc_resp-reg_C-effctor"/>
</dbReference>
<feature type="modified residue" description="4-aspartylphosphate" evidence="5">
    <location>
        <position position="83"/>
    </location>
</feature>
<dbReference type="EMBL" id="PRKW01000001">
    <property type="protein sequence ID" value="PPB50604.1"/>
    <property type="molecule type" value="Genomic_DNA"/>
</dbReference>
<dbReference type="GO" id="GO:0006355">
    <property type="term" value="P:regulation of DNA-templated transcription"/>
    <property type="evidence" value="ECO:0007669"/>
    <property type="project" value="InterPro"/>
</dbReference>
<sequence>MDSTTETRAPSAGHPAAGTADATGTADAAVIRVAIVDDQHLVRSGFAMLINSQPDLRVVSEAATGDAAVRALAATPADVVMMDVRMPGMDGIEATRRILADHTPPAGGRATGAAAGPRIVVLTTFDLDEYALAAIHAGASGFLLKDAPPEELLEAIRTVHRGDAVIAPSTTRRLLDHVAPLLRQPTPEQHAHAEAVARLTVREREVFGLIAQGLSNPEIAAKLYLSEATVKTHVGHILAKLEARDRVQAVVMAYETGIVRP</sequence>
<dbReference type="InterPro" id="IPR000792">
    <property type="entry name" value="Tscrpt_reg_LuxR_C"/>
</dbReference>
<proteinExistence type="predicted"/>
<feature type="domain" description="Response regulatory" evidence="8">
    <location>
        <begin position="32"/>
        <end position="160"/>
    </location>
</feature>
<gene>
    <name evidence="9" type="ORF">C4K88_01590</name>
</gene>
<evidence type="ECO:0000256" key="6">
    <source>
        <dbReference type="SAM" id="MobiDB-lite"/>
    </source>
</evidence>
<dbReference type="Pfam" id="PF00196">
    <property type="entry name" value="GerE"/>
    <property type="match status" value="1"/>
</dbReference>
<keyword evidence="1 5" id="KW-0597">Phosphoprotein</keyword>
<evidence type="ECO:0000313" key="10">
    <source>
        <dbReference type="Proteomes" id="UP000239297"/>
    </source>
</evidence>
<dbReference type="Gene3D" id="3.40.50.2300">
    <property type="match status" value="1"/>
</dbReference>
<accession>A0A2S5J1C0</accession>
<dbReference type="InterPro" id="IPR001789">
    <property type="entry name" value="Sig_transdc_resp-reg_receiver"/>
</dbReference>
<dbReference type="SMART" id="SM00421">
    <property type="entry name" value="HTH_LUXR"/>
    <property type="match status" value="1"/>
</dbReference>
<dbReference type="PROSITE" id="PS00622">
    <property type="entry name" value="HTH_LUXR_1"/>
    <property type="match status" value="1"/>
</dbReference>
<evidence type="ECO:0000259" key="7">
    <source>
        <dbReference type="PROSITE" id="PS50043"/>
    </source>
</evidence>
<dbReference type="OrthoDB" id="9808843at2"/>